<feature type="transmembrane region" description="Helical" evidence="2">
    <location>
        <begin position="71"/>
        <end position="88"/>
    </location>
</feature>
<evidence type="ECO:0000313" key="4">
    <source>
        <dbReference type="Proteomes" id="UP000030643"/>
    </source>
</evidence>
<feature type="transmembrane region" description="Helical" evidence="2">
    <location>
        <begin position="357"/>
        <end position="374"/>
    </location>
</feature>
<dbReference type="eggNOG" id="COG2807">
    <property type="taxonomic scope" value="Bacteria"/>
</dbReference>
<dbReference type="Proteomes" id="UP000030643">
    <property type="component" value="Unassembled WGS sequence"/>
</dbReference>
<proteinExistence type="predicted"/>
<evidence type="ECO:0000256" key="1">
    <source>
        <dbReference type="ARBA" id="ARBA00004651"/>
    </source>
</evidence>
<feature type="transmembrane region" description="Helical" evidence="2">
    <location>
        <begin position="43"/>
        <end position="59"/>
    </location>
</feature>
<dbReference type="InterPro" id="IPR052524">
    <property type="entry name" value="MFS_Cyanate_Porter"/>
</dbReference>
<dbReference type="InterPro" id="IPR011701">
    <property type="entry name" value="MFS"/>
</dbReference>
<dbReference type="STRING" id="1329250.WOSG25_071130"/>
<keyword evidence="4" id="KW-1185">Reference proteome</keyword>
<keyword evidence="2" id="KW-0472">Membrane</keyword>
<organism evidence="3 4">
    <name type="scientific">Weissella oryzae (strain DSM 25784 / JCM 18191 / LMG 30913 / SG25)</name>
    <dbReference type="NCBI Taxonomy" id="1329250"/>
    <lineage>
        <taxon>Bacteria</taxon>
        <taxon>Bacillati</taxon>
        <taxon>Bacillota</taxon>
        <taxon>Bacilli</taxon>
        <taxon>Lactobacillales</taxon>
        <taxon>Lactobacillaceae</taxon>
        <taxon>Weissella</taxon>
    </lineage>
</organism>
<dbReference type="Pfam" id="PF07690">
    <property type="entry name" value="MFS_1"/>
    <property type="match status" value="1"/>
</dbReference>
<dbReference type="PANTHER" id="PTHR23523:SF2">
    <property type="entry name" value="2-NITROIMIDAZOLE TRANSPORTER"/>
    <property type="match status" value="1"/>
</dbReference>
<feature type="transmembrane region" description="Helical" evidence="2">
    <location>
        <begin position="333"/>
        <end position="351"/>
    </location>
</feature>
<dbReference type="GO" id="GO:0022857">
    <property type="term" value="F:transmembrane transporter activity"/>
    <property type="evidence" value="ECO:0007669"/>
    <property type="project" value="InterPro"/>
</dbReference>
<feature type="transmembrane region" description="Helical" evidence="2">
    <location>
        <begin position="152"/>
        <end position="175"/>
    </location>
</feature>
<reference evidence="4" key="1">
    <citation type="journal article" date="2014" name="Genome Announc.">
        <title>Draft genome sequence of Weissella oryzae SG25T, isolated from fermented rice grains.</title>
        <authorList>
            <person name="Tanizawa Y."/>
            <person name="Fujisawa T."/>
            <person name="Mochizuki T."/>
            <person name="Kaminuma E."/>
            <person name="Suzuki Y."/>
            <person name="Nakamura Y."/>
            <person name="Tohno M."/>
        </authorList>
    </citation>
    <scope>NUCLEOTIDE SEQUENCE [LARGE SCALE GENOMIC DNA]</scope>
    <source>
        <strain evidence="4">DSM 25784 / JCM 18191 / LMG 30913 / SG25</strain>
    </source>
</reference>
<name>A0A069D1A1_WEIOS</name>
<feature type="transmembrane region" description="Helical" evidence="2">
    <location>
        <begin position="236"/>
        <end position="257"/>
    </location>
</feature>
<comment type="subcellular location">
    <subcellularLocation>
        <location evidence="1">Cell membrane</location>
        <topology evidence="1">Multi-pass membrane protein</topology>
    </subcellularLocation>
</comment>
<protein>
    <submittedName>
        <fullName evidence="3">Major facilitator superfamily transporter</fullName>
    </submittedName>
</protein>
<dbReference type="InterPro" id="IPR036259">
    <property type="entry name" value="MFS_trans_sf"/>
</dbReference>
<accession>A0A069D1A1</accession>
<gene>
    <name evidence="3" type="ORF">WOSG25_071130</name>
</gene>
<dbReference type="EMBL" id="DF820490">
    <property type="protein sequence ID" value="GAK31136.1"/>
    <property type="molecule type" value="Genomic_DNA"/>
</dbReference>
<feature type="transmembrane region" description="Helical" evidence="2">
    <location>
        <begin position="203"/>
        <end position="224"/>
    </location>
</feature>
<dbReference type="RefSeq" id="WP_027699165.1">
    <property type="nucleotide sequence ID" value="NZ_DF820490.1"/>
</dbReference>
<dbReference type="GO" id="GO:0005886">
    <property type="term" value="C:plasma membrane"/>
    <property type="evidence" value="ECO:0007669"/>
    <property type="project" value="UniProtKB-SubCell"/>
</dbReference>
<sequence length="378" mass="41874">MRKKNLTFLILLATNLRLAFTSITPIFSNIQKSLQISSTTSSLLITLPLIMFAICSVFTDQIFRKFEFNQTMTGLLLLLISAIILRPYNQITLLIGTIIIGFVLALLNVIMPSLVLNQFAKEKQKITGYYSLATSLTAAVGLLLIVPLTKYWGWQLASQLFSLPAILTLVAWFTLKSSHPAEPTFRLTFNKTVTNKFKIDAHLLILIIFMGLQAFVFYGLSTWLPSIFESCGATNSLIAILMFLFQFSGLLANFIFIQIRHIKHILVLAAASFVLGAVILLANQVPMLLILSAILLGLSTSLIFTTTLFLLAKDNKRGANSDPAKQASLTMSFGYALAALAPITLSCLHDILNSWSLLILLLLLLMLLASYLAYRLDK</sequence>
<keyword evidence="2" id="KW-1133">Transmembrane helix</keyword>
<feature type="transmembrane region" description="Helical" evidence="2">
    <location>
        <begin position="128"/>
        <end position="146"/>
    </location>
</feature>
<feature type="transmembrane region" description="Helical" evidence="2">
    <location>
        <begin position="264"/>
        <end position="282"/>
    </location>
</feature>
<evidence type="ECO:0000256" key="2">
    <source>
        <dbReference type="SAM" id="Phobius"/>
    </source>
</evidence>
<dbReference type="Gene3D" id="1.20.1250.20">
    <property type="entry name" value="MFS general substrate transporter like domains"/>
    <property type="match status" value="2"/>
</dbReference>
<keyword evidence="2" id="KW-0812">Transmembrane</keyword>
<feature type="transmembrane region" description="Helical" evidence="2">
    <location>
        <begin position="94"/>
        <end position="116"/>
    </location>
</feature>
<dbReference type="OrthoDB" id="9797740at2"/>
<dbReference type="AlphaFoldDB" id="A0A069D1A1"/>
<evidence type="ECO:0000313" key="3">
    <source>
        <dbReference type="EMBL" id="GAK31136.1"/>
    </source>
</evidence>
<dbReference type="PANTHER" id="PTHR23523">
    <property type="match status" value="1"/>
</dbReference>
<feature type="transmembrane region" description="Helical" evidence="2">
    <location>
        <begin position="288"/>
        <end position="312"/>
    </location>
</feature>
<dbReference type="SUPFAM" id="SSF103473">
    <property type="entry name" value="MFS general substrate transporter"/>
    <property type="match status" value="1"/>
</dbReference>